<dbReference type="Pfam" id="PF24113">
    <property type="entry name" value="DUF7387"/>
    <property type="match status" value="1"/>
</dbReference>
<dbReference type="SUPFAM" id="SSF143100">
    <property type="entry name" value="TTHA1013/TTHA0281-like"/>
    <property type="match status" value="1"/>
</dbReference>
<dbReference type="Proteomes" id="UP000823736">
    <property type="component" value="Unassembled WGS sequence"/>
</dbReference>
<dbReference type="AlphaFoldDB" id="A0A8T4GXI2"/>
<feature type="region of interest" description="Disordered" evidence="1">
    <location>
        <begin position="1"/>
        <end position="20"/>
    </location>
</feature>
<name>A0A8T4GXI2_9EURY</name>
<gene>
    <name evidence="2" type="ORF">J2753_000431</name>
</gene>
<sequence>MSTDSATGADRSEPEQTITLTAEDDGWVACDEETGVASQGESREEALEMLDDAVALYKGEIGHEPTEEELREIGVDPENNESGSIEDSEIFE</sequence>
<protein>
    <submittedName>
        <fullName evidence="2">Putative RNase H-like HicB family nuclease</fullName>
    </submittedName>
</protein>
<feature type="region of interest" description="Disordered" evidence="1">
    <location>
        <begin position="62"/>
        <end position="92"/>
    </location>
</feature>
<keyword evidence="3" id="KW-1185">Reference proteome</keyword>
<accession>A0A8T4GXI2</accession>
<dbReference type="OrthoDB" id="313196at2157"/>
<reference evidence="2" key="1">
    <citation type="submission" date="2021-03" db="EMBL/GenBank/DDBJ databases">
        <title>Genomic Encyclopedia of Type Strains, Phase IV (KMG-IV): sequencing the most valuable type-strain genomes for metagenomic binning, comparative biology and taxonomic classification.</title>
        <authorList>
            <person name="Goeker M."/>
        </authorList>
    </citation>
    <scope>NUCLEOTIDE SEQUENCE</scope>
    <source>
        <strain evidence="2">DSM 26232</strain>
    </source>
</reference>
<organism evidence="2 3">
    <name type="scientific">Halolamina salifodinae</name>
    <dbReference type="NCBI Taxonomy" id="1202767"/>
    <lineage>
        <taxon>Archaea</taxon>
        <taxon>Methanobacteriati</taxon>
        <taxon>Methanobacteriota</taxon>
        <taxon>Stenosarchaea group</taxon>
        <taxon>Halobacteria</taxon>
        <taxon>Halobacteriales</taxon>
        <taxon>Haloferacaceae</taxon>
    </lineage>
</organism>
<dbReference type="EMBL" id="JAGGLC010000001">
    <property type="protein sequence ID" value="MBP1985958.1"/>
    <property type="molecule type" value="Genomic_DNA"/>
</dbReference>
<dbReference type="RefSeq" id="WP_209490016.1">
    <property type="nucleotide sequence ID" value="NZ_JAGGLC010000001.1"/>
</dbReference>
<evidence type="ECO:0000256" key="1">
    <source>
        <dbReference type="SAM" id="MobiDB-lite"/>
    </source>
</evidence>
<dbReference type="InterPro" id="IPR035069">
    <property type="entry name" value="TTHA1013/TTHA0281-like"/>
</dbReference>
<evidence type="ECO:0000313" key="2">
    <source>
        <dbReference type="EMBL" id="MBP1985958.1"/>
    </source>
</evidence>
<dbReference type="Gene3D" id="3.30.160.250">
    <property type="match status" value="1"/>
</dbReference>
<dbReference type="InterPro" id="IPR055811">
    <property type="entry name" value="DUF7387"/>
</dbReference>
<proteinExistence type="predicted"/>
<evidence type="ECO:0000313" key="3">
    <source>
        <dbReference type="Proteomes" id="UP000823736"/>
    </source>
</evidence>
<comment type="caution">
    <text evidence="2">The sequence shown here is derived from an EMBL/GenBank/DDBJ whole genome shotgun (WGS) entry which is preliminary data.</text>
</comment>